<dbReference type="KEGG" id="cthu:HUR95_05010"/>
<evidence type="ECO:0000313" key="3">
    <source>
        <dbReference type="EMBL" id="QZT34697.1"/>
    </source>
</evidence>
<keyword evidence="4" id="KW-1185">Reference proteome</keyword>
<sequence length="69" mass="7853">MRLSQSDESAKQDEVQSRQGLWQYIGQVHEWKVRALIRGGLYGTPSEDGNQNRKVLLNVQESAEVIVPE</sequence>
<reference evidence="3" key="2">
    <citation type="submission" date="2021-08" db="EMBL/GenBank/DDBJ databases">
        <authorList>
            <person name="de Jong S."/>
            <person name="van den Broek M."/>
            <person name="Merkel A."/>
            <person name="de la Torre Cortes P."/>
            <person name="Kalamorz F."/>
            <person name="Cook G."/>
            <person name="van Loosdrecht M."/>
            <person name="McMillan D."/>
        </authorList>
    </citation>
    <scope>NUCLEOTIDE SEQUENCE</scope>
    <source>
        <strain evidence="3">TA2.A1</strain>
    </source>
</reference>
<dbReference type="Proteomes" id="UP000825179">
    <property type="component" value="Chromosome"/>
</dbReference>
<accession>A0A8X8IAV5</accession>
<dbReference type="RefSeq" id="WP_222822560.1">
    <property type="nucleotide sequence ID" value="NZ_CP082237.1"/>
</dbReference>
<proteinExistence type="predicted"/>
<reference evidence="3 4" key="1">
    <citation type="journal article" date="2020" name="Extremophiles">
        <title>Genomic analysis of Caldalkalibacillus thermarum TA2.A1 reveals aerobic alkaliphilic metabolism and evolutionary hallmarks linking alkaliphilic bacteria and plant life.</title>
        <authorList>
            <person name="de Jong S.I."/>
            <person name="van den Broek M.A."/>
            <person name="Merkel A.Y."/>
            <person name="de la Torre Cortes P."/>
            <person name="Kalamorz F."/>
            <person name="Cook G.M."/>
            <person name="van Loosdrecht M.C.M."/>
            <person name="McMillan D.G.G."/>
        </authorList>
    </citation>
    <scope>NUCLEOTIDE SEQUENCE [LARGE SCALE GENOMIC DNA]</scope>
    <source>
        <strain evidence="3 4">TA2.A1</strain>
    </source>
</reference>
<dbReference type="EMBL" id="CP082237">
    <property type="protein sequence ID" value="QZT34697.1"/>
    <property type="molecule type" value="Genomic_DNA"/>
</dbReference>
<dbReference type="KEGG" id="cthu:HUR95_15585"/>
<dbReference type="KEGG" id="cthu:HUR95_10645"/>
<evidence type="ECO:0000313" key="2">
    <source>
        <dbReference type="EMBL" id="QZT33632.1"/>
    </source>
</evidence>
<evidence type="ECO:0000313" key="4">
    <source>
        <dbReference type="Proteomes" id="UP000825179"/>
    </source>
</evidence>
<dbReference type="AlphaFoldDB" id="A0A8X8IAV5"/>
<protein>
    <submittedName>
        <fullName evidence="3">Uncharacterized protein</fullName>
    </submittedName>
</protein>
<dbReference type="EMBL" id="CP082237">
    <property type="protein sequence ID" value="QZT33632.1"/>
    <property type="molecule type" value="Genomic_DNA"/>
</dbReference>
<gene>
    <name evidence="3" type="ORF">HUR95_05010</name>
    <name evidence="1" type="ORF">HUR95_10645</name>
    <name evidence="2" type="ORF">HUR95_15585</name>
</gene>
<name>A0A8X8IAV5_CALTT</name>
<organism evidence="3 4">
    <name type="scientific">Caldalkalibacillus thermarum (strain TA2.A1)</name>
    <dbReference type="NCBI Taxonomy" id="986075"/>
    <lineage>
        <taxon>Bacteria</taxon>
        <taxon>Bacillati</taxon>
        <taxon>Bacillota</taxon>
        <taxon>Bacilli</taxon>
        <taxon>Bacillales</taxon>
        <taxon>Bacillaceae</taxon>
        <taxon>Caldalkalibacillus</taxon>
    </lineage>
</organism>
<evidence type="ECO:0000313" key="1">
    <source>
        <dbReference type="EMBL" id="QZT32830.1"/>
    </source>
</evidence>
<dbReference type="EMBL" id="CP082237">
    <property type="protein sequence ID" value="QZT32830.1"/>
    <property type="molecule type" value="Genomic_DNA"/>
</dbReference>